<name>A0AC34Q6A7_9BILA</name>
<reference evidence="2" key="1">
    <citation type="submission" date="2022-11" db="UniProtKB">
        <authorList>
            <consortium name="WormBaseParasite"/>
        </authorList>
    </citation>
    <scope>IDENTIFICATION</scope>
</reference>
<protein>
    <submittedName>
        <fullName evidence="2">Glycolipid transfer protein domain-containing protein</fullName>
    </submittedName>
</protein>
<organism evidence="1 2">
    <name type="scientific">Panagrolaimus sp. JU765</name>
    <dbReference type="NCBI Taxonomy" id="591449"/>
    <lineage>
        <taxon>Eukaryota</taxon>
        <taxon>Metazoa</taxon>
        <taxon>Ecdysozoa</taxon>
        <taxon>Nematoda</taxon>
        <taxon>Chromadorea</taxon>
        <taxon>Rhabditida</taxon>
        <taxon>Tylenchina</taxon>
        <taxon>Panagrolaimomorpha</taxon>
        <taxon>Panagrolaimoidea</taxon>
        <taxon>Panagrolaimidae</taxon>
        <taxon>Panagrolaimus</taxon>
    </lineage>
</organism>
<dbReference type="Proteomes" id="UP000887576">
    <property type="component" value="Unplaced"/>
</dbReference>
<dbReference type="WBParaSite" id="JU765_v2.g1345.t1">
    <property type="protein sequence ID" value="JU765_v2.g1345.t1"/>
    <property type="gene ID" value="JU765_v2.g1345"/>
</dbReference>
<evidence type="ECO:0000313" key="1">
    <source>
        <dbReference type="Proteomes" id="UP000887576"/>
    </source>
</evidence>
<sequence>MAARVETYFTDESRMFPELVEGKIPTDRFLVASKTIADFVGHFGTAFKPVQNDILGNVTKVRTKFLQDPVKFEFLQDLIADDLEKHGGKFGIATEGLLWLKRGLEFMLSFLVLLVQGYRTNKDKTENMTPALKEAYMKSLMRHHNFISKQLFNVVVHAAPYRKTLLKAAAYNHEGLEETVISEIESHLQNFTQNVETLVQVYYDRQLEKRP</sequence>
<proteinExistence type="predicted"/>
<accession>A0AC34Q6A7</accession>
<evidence type="ECO:0000313" key="2">
    <source>
        <dbReference type="WBParaSite" id="JU765_v2.g1345.t1"/>
    </source>
</evidence>